<evidence type="ECO:0000256" key="1">
    <source>
        <dbReference type="SAM" id="MobiDB-lite"/>
    </source>
</evidence>
<reference evidence="2 3" key="1">
    <citation type="submission" date="2024-05" db="EMBL/GenBank/DDBJ databases">
        <title>Haplotype-resolved chromosome-level genome assembly of Huyou (Citrus changshanensis).</title>
        <authorList>
            <person name="Miao C."/>
            <person name="Chen W."/>
            <person name="Wu Y."/>
            <person name="Wang L."/>
            <person name="Zhao S."/>
            <person name="Grierson D."/>
            <person name="Xu C."/>
            <person name="Chen K."/>
        </authorList>
    </citation>
    <scope>NUCLEOTIDE SEQUENCE [LARGE SCALE GENOMIC DNA]</scope>
    <source>
        <strain evidence="2">01-14</strain>
        <tissue evidence="2">Leaf</tissue>
    </source>
</reference>
<gene>
    <name evidence="2" type="ORF">WN944_027150</name>
</gene>
<dbReference type="EMBL" id="JBCGBO010000025">
    <property type="protein sequence ID" value="KAK9175144.1"/>
    <property type="molecule type" value="Genomic_DNA"/>
</dbReference>
<protein>
    <submittedName>
        <fullName evidence="2">Uncharacterized protein</fullName>
    </submittedName>
</protein>
<name>A0AAP0Q9L5_9ROSI</name>
<proteinExistence type="predicted"/>
<dbReference type="Proteomes" id="UP001428341">
    <property type="component" value="Unassembled WGS sequence"/>
</dbReference>
<accession>A0AAP0Q9L5</accession>
<feature type="region of interest" description="Disordered" evidence="1">
    <location>
        <begin position="166"/>
        <end position="200"/>
    </location>
</feature>
<organism evidence="2 3">
    <name type="scientific">Citrus x changshan-huyou</name>
    <dbReference type="NCBI Taxonomy" id="2935761"/>
    <lineage>
        <taxon>Eukaryota</taxon>
        <taxon>Viridiplantae</taxon>
        <taxon>Streptophyta</taxon>
        <taxon>Embryophyta</taxon>
        <taxon>Tracheophyta</taxon>
        <taxon>Spermatophyta</taxon>
        <taxon>Magnoliopsida</taxon>
        <taxon>eudicotyledons</taxon>
        <taxon>Gunneridae</taxon>
        <taxon>Pentapetalae</taxon>
        <taxon>rosids</taxon>
        <taxon>malvids</taxon>
        <taxon>Sapindales</taxon>
        <taxon>Rutaceae</taxon>
        <taxon>Aurantioideae</taxon>
        <taxon>Citrus</taxon>
    </lineage>
</organism>
<evidence type="ECO:0000313" key="2">
    <source>
        <dbReference type="EMBL" id="KAK9175144.1"/>
    </source>
</evidence>
<feature type="region of interest" description="Disordered" evidence="1">
    <location>
        <begin position="267"/>
        <end position="296"/>
    </location>
</feature>
<feature type="compositionally biased region" description="Basic and acidic residues" evidence="1">
    <location>
        <begin position="276"/>
        <end position="296"/>
    </location>
</feature>
<sequence>MSVIAKQFLLDILKPLQRVKSHLKRHIRFCKTHRIWALQPLELVSYVEDLESQLRDIDRSLYNIQLELEFVTPVKWQITVLRNNKVGYFSFPEDKIQFIRDGLNKESLDDILLSLETHPSGYVQGAILQLWSLFQKEHARYSLGNLTINDLVCQFIRKLYAKPERKTRGRCEPQSQLPRKPSVRHHPKSPKTFGSLSDSPTGEELVISVKKLFICAHTANELLDLLQAYKPEPDSRTLVLESPNNDDSCTCEFNKICTTTSQIGLQQSPVEDDCAADDHYESAHDSDDRNEPESSIHELRSELHAGHSSINELKSELLEERREAQQYKEAVMGFMASFGAGSSKGAYGDSPFGPSHTAPDGYGLNVDASYGTHTDAGNDDEHTPMSLYSVYGDISGDSVQIFTEAPPGVSKFGRPYRSSYIFGSTGSNLSCHQPAPLVLHMP</sequence>
<comment type="caution">
    <text evidence="2">The sequence shown here is derived from an EMBL/GenBank/DDBJ whole genome shotgun (WGS) entry which is preliminary data.</text>
</comment>
<evidence type="ECO:0000313" key="3">
    <source>
        <dbReference type="Proteomes" id="UP001428341"/>
    </source>
</evidence>
<dbReference type="AlphaFoldDB" id="A0AAP0Q9L5"/>
<keyword evidence="3" id="KW-1185">Reference proteome</keyword>